<dbReference type="EMBL" id="JAAAID010000456">
    <property type="protein sequence ID" value="KAG0017300.1"/>
    <property type="molecule type" value="Genomic_DNA"/>
</dbReference>
<gene>
    <name evidence="2" type="ORF">BGZ80_008424</name>
</gene>
<dbReference type="AlphaFoldDB" id="A0A9P6MXI0"/>
<dbReference type="Proteomes" id="UP000703661">
    <property type="component" value="Unassembled WGS sequence"/>
</dbReference>
<reference evidence="2" key="1">
    <citation type="journal article" date="2020" name="Fungal Divers.">
        <title>Resolving the Mortierellaceae phylogeny through synthesis of multi-gene phylogenetics and phylogenomics.</title>
        <authorList>
            <person name="Vandepol N."/>
            <person name="Liber J."/>
            <person name="Desiro A."/>
            <person name="Na H."/>
            <person name="Kennedy M."/>
            <person name="Barry K."/>
            <person name="Grigoriev I.V."/>
            <person name="Miller A.N."/>
            <person name="O'Donnell K."/>
            <person name="Stajich J.E."/>
            <person name="Bonito G."/>
        </authorList>
    </citation>
    <scope>NUCLEOTIDE SEQUENCE</scope>
    <source>
        <strain evidence="2">NRRL 2769</strain>
    </source>
</reference>
<protein>
    <submittedName>
        <fullName evidence="2">Uncharacterized protein</fullName>
    </submittedName>
</protein>
<name>A0A9P6MXI0_9FUNG</name>
<proteinExistence type="predicted"/>
<sequence length="120" mass="12624">MRYSYLCYIHVGPLNVQGEVAEKNAGCKGTVCELDDDYNGKHRDDAAADEDAAGSSSENGLVGVDGDVVDDDDVDDTGPASSIVVVAVIGDKGAEGVLDALTCQNRFPRAQHFMPCLICT</sequence>
<comment type="caution">
    <text evidence="2">The sequence shown here is derived from an EMBL/GenBank/DDBJ whole genome shotgun (WGS) entry which is preliminary data.</text>
</comment>
<evidence type="ECO:0000313" key="2">
    <source>
        <dbReference type="EMBL" id="KAG0017300.1"/>
    </source>
</evidence>
<evidence type="ECO:0000313" key="3">
    <source>
        <dbReference type="Proteomes" id="UP000703661"/>
    </source>
</evidence>
<feature type="region of interest" description="Disordered" evidence="1">
    <location>
        <begin position="42"/>
        <end position="76"/>
    </location>
</feature>
<feature type="compositionally biased region" description="Acidic residues" evidence="1">
    <location>
        <begin position="67"/>
        <end position="76"/>
    </location>
</feature>
<keyword evidence="3" id="KW-1185">Reference proteome</keyword>
<evidence type="ECO:0000256" key="1">
    <source>
        <dbReference type="SAM" id="MobiDB-lite"/>
    </source>
</evidence>
<organism evidence="2 3">
    <name type="scientific">Entomortierella chlamydospora</name>
    <dbReference type="NCBI Taxonomy" id="101097"/>
    <lineage>
        <taxon>Eukaryota</taxon>
        <taxon>Fungi</taxon>
        <taxon>Fungi incertae sedis</taxon>
        <taxon>Mucoromycota</taxon>
        <taxon>Mortierellomycotina</taxon>
        <taxon>Mortierellomycetes</taxon>
        <taxon>Mortierellales</taxon>
        <taxon>Mortierellaceae</taxon>
        <taxon>Entomortierella</taxon>
    </lineage>
</organism>
<accession>A0A9P6MXI0</accession>